<evidence type="ECO:0000313" key="1">
    <source>
        <dbReference type="EMBL" id="CUX54389.1"/>
    </source>
</evidence>
<reference evidence="1 2" key="1">
    <citation type="submission" date="2016-01" db="EMBL/GenBank/DDBJ databases">
        <authorList>
            <person name="Oliw E.H."/>
        </authorList>
    </citation>
    <scope>NUCLEOTIDE SEQUENCE [LARGE SCALE GENOMIC DNA]</scope>
    <source>
        <strain evidence="1 2">Zutra 3-1</strain>
    </source>
</reference>
<dbReference type="AlphaFoldDB" id="A0A1S7RM88"/>
<evidence type="ECO:0008006" key="3">
    <source>
        <dbReference type="Google" id="ProtNLM"/>
    </source>
</evidence>
<organism evidence="1 2">
    <name type="scientific">Agrobacterium deltaense Zutra 3/1</name>
    <dbReference type="NCBI Taxonomy" id="1183427"/>
    <lineage>
        <taxon>Bacteria</taxon>
        <taxon>Pseudomonadati</taxon>
        <taxon>Pseudomonadota</taxon>
        <taxon>Alphaproteobacteria</taxon>
        <taxon>Hyphomicrobiales</taxon>
        <taxon>Rhizobiaceae</taxon>
        <taxon>Rhizobium/Agrobacterium group</taxon>
        <taxon>Agrobacterium</taxon>
    </lineage>
</organism>
<name>A0A1S7RM88_9HYPH</name>
<proteinExistence type="predicted"/>
<accession>A0A1S7RM88</accession>
<sequence length="126" mass="14657">MRASRSNGWMFRRGKAHLSRFDTRRNQWSCLILLPRRRNIASLLAKREEFRAVGIGGVFFRAADVPGLAEWYEKHLGIHNLHKSVWQQDAGMTIFGPFARDSDYFGRAEQQWMISMPSSRSSRTKV</sequence>
<gene>
    <name evidence="1" type="ORF">AGR7C_Lc20122</name>
</gene>
<dbReference type="EMBL" id="FBWG01000038">
    <property type="protein sequence ID" value="CUX54389.1"/>
    <property type="molecule type" value="Genomic_DNA"/>
</dbReference>
<dbReference type="Proteomes" id="UP000191987">
    <property type="component" value="Unassembled WGS sequence"/>
</dbReference>
<protein>
    <recommendedName>
        <fullName evidence="3">VOC domain-containing protein</fullName>
    </recommendedName>
</protein>
<evidence type="ECO:0000313" key="2">
    <source>
        <dbReference type="Proteomes" id="UP000191987"/>
    </source>
</evidence>